<gene>
    <name evidence="1" type="ORF">METZ01_LOCUS486591</name>
</gene>
<name>A0A383CMZ8_9ZZZZ</name>
<protein>
    <submittedName>
        <fullName evidence="1">Uncharacterized protein</fullName>
    </submittedName>
</protein>
<evidence type="ECO:0000313" key="1">
    <source>
        <dbReference type="EMBL" id="SVE33737.1"/>
    </source>
</evidence>
<feature type="non-terminal residue" evidence="1">
    <location>
        <position position="31"/>
    </location>
</feature>
<accession>A0A383CMZ8</accession>
<reference evidence="1" key="1">
    <citation type="submission" date="2018-05" db="EMBL/GenBank/DDBJ databases">
        <authorList>
            <person name="Lanie J.A."/>
            <person name="Ng W.-L."/>
            <person name="Kazmierczak K.M."/>
            <person name="Andrzejewski T.M."/>
            <person name="Davidsen T.M."/>
            <person name="Wayne K.J."/>
            <person name="Tettelin H."/>
            <person name="Glass J.I."/>
            <person name="Rusch D."/>
            <person name="Podicherti R."/>
            <person name="Tsui H.-C.T."/>
            <person name="Winkler M.E."/>
        </authorList>
    </citation>
    <scope>NUCLEOTIDE SEQUENCE</scope>
</reference>
<sequence length="31" mass="3489">MHGVKLKLSGACANYILFTYIKLHANLVKNQ</sequence>
<dbReference type="EMBL" id="UINC01210322">
    <property type="protein sequence ID" value="SVE33737.1"/>
    <property type="molecule type" value="Genomic_DNA"/>
</dbReference>
<organism evidence="1">
    <name type="scientific">marine metagenome</name>
    <dbReference type="NCBI Taxonomy" id="408172"/>
    <lineage>
        <taxon>unclassified sequences</taxon>
        <taxon>metagenomes</taxon>
        <taxon>ecological metagenomes</taxon>
    </lineage>
</organism>
<proteinExistence type="predicted"/>
<dbReference type="AlphaFoldDB" id="A0A383CMZ8"/>